<keyword evidence="1" id="KW-1133">Transmembrane helix</keyword>
<dbReference type="InterPro" id="IPR009325">
    <property type="entry name" value="DUF983"/>
</dbReference>
<protein>
    <submittedName>
        <fullName evidence="2">Uncharacterized protein DUF983</fullName>
    </submittedName>
</protein>
<comment type="caution">
    <text evidence="2">The sequence shown here is derived from an EMBL/GenBank/DDBJ whole genome shotgun (WGS) entry which is preliminary data.</text>
</comment>
<feature type="transmembrane region" description="Helical" evidence="1">
    <location>
        <begin position="86"/>
        <end position="106"/>
    </location>
</feature>
<organism evidence="2 3">
    <name type="scientific">Flavobacterium aquaticum</name>
    <dbReference type="NCBI Taxonomy" id="1236486"/>
    <lineage>
        <taxon>Bacteria</taxon>
        <taxon>Pseudomonadati</taxon>
        <taxon>Bacteroidota</taxon>
        <taxon>Flavobacteriia</taxon>
        <taxon>Flavobacteriales</taxon>
        <taxon>Flavobacteriaceae</taxon>
        <taxon>Flavobacterium</taxon>
    </lineage>
</organism>
<dbReference type="EMBL" id="QLMI01000004">
    <property type="protein sequence ID" value="RAK22651.1"/>
    <property type="molecule type" value="Genomic_DNA"/>
</dbReference>
<dbReference type="Proteomes" id="UP000249620">
    <property type="component" value="Unassembled WGS sequence"/>
</dbReference>
<sequence length="120" mass="13843">MLKTIINMFGNKCPNCNKGKIFEKGLLHFSFSFPKMHENCSNCGTKFEKEPGFFFGAMFVSYGLGVAEALMTYFICMPFFEETFDLRIIPIIGAVILSLTLVNIKLSRIIWIYMFKEYSM</sequence>
<proteinExistence type="predicted"/>
<accession>A0A327YQ83</accession>
<keyword evidence="3" id="KW-1185">Reference proteome</keyword>
<dbReference type="RefSeq" id="WP_111566872.1">
    <property type="nucleotide sequence ID" value="NZ_QLMI01000004.1"/>
</dbReference>
<dbReference type="AlphaFoldDB" id="A0A327YQ83"/>
<dbReference type="OrthoDB" id="9790326at2"/>
<gene>
    <name evidence="2" type="ORF">B0I03_104177</name>
</gene>
<dbReference type="Pfam" id="PF06170">
    <property type="entry name" value="DUF983"/>
    <property type="match status" value="1"/>
</dbReference>
<feature type="transmembrane region" description="Helical" evidence="1">
    <location>
        <begin position="53"/>
        <end position="80"/>
    </location>
</feature>
<keyword evidence="1" id="KW-0472">Membrane</keyword>
<keyword evidence="1" id="KW-0812">Transmembrane</keyword>
<reference evidence="2 3" key="1">
    <citation type="submission" date="2018-06" db="EMBL/GenBank/DDBJ databases">
        <title>Genomic Encyclopedia of Type Strains, Phase III (KMG-III): the genomes of soil and plant-associated and newly described type strains.</title>
        <authorList>
            <person name="Whitman W."/>
        </authorList>
    </citation>
    <scope>NUCLEOTIDE SEQUENCE [LARGE SCALE GENOMIC DNA]</scope>
    <source>
        <strain evidence="2 3">CGMCC 1.12398</strain>
    </source>
</reference>
<evidence type="ECO:0000313" key="3">
    <source>
        <dbReference type="Proteomes" id="UP000249620"/>
    </source>
</evidence>
<evidence type="ECO:0000256" key="1">
    <source>
        <dbReference type="SAM" id="Phobius"/>
    </source>
</evidence>
<name>A0A327YQ83_9FLAO</name>
<evidence type="ECO:0000313" key="2">
    <source>
        <dbReference type="EMBL" id="RAK22651.1"/>
    </source>
</evidence>